<proteinExistence type="predicted"/>
<sequence length="170" mass="18684">MVGGGGRITKVLRSNSYGIQTLMNWTDVAKFAKQRIKLSRGVVNGVGCKYCTDGVRNFAKYLGGTGAQVNCSTLTILAGRRNMNYGGGFIPFPLQRTATLMASSIGAMAAVTAYNRQLPIPMPGIRQINAVQPVDNLPSMRYKRLIFLDYKPHNPRVCAFQRCDTLLFDT</sequence>
<dbReference type="AlphaFoldDB" id="A0AA40G9M4"/>
<dbReference type="EMBL" id="JAHYIQ010000003">
    <property type="protein sequence ID" value="KAK1133576.1"/>
    <property type="molecule type" value="Genomic_DNA"/>
</dbReference>
<accession>A0AA40G9M4</accession>
<dbReference type="Proteomes" id="UP001177670">
    <property type="component" value="Unassembled WGS sequence"/>
</dbReference>
<reference evidence="1" key="1">
    <citation type="submission" date="2021-10" db="EMBL/GenBank/DDBJ databases">
        <title>Melipona bicolor Genome sequencing and assembly.</title>
        <authorList>
            <person name="Araujo N.S."/>
            <person name="Arias M.C."/>
        </authorList>
    </citation>
    <scope>NUCLEOTIDE SEQUENCE</scope>
    <source>
        <strain evidence="1">USP_2M_L1-L4_2017</strain>
        <tissue evidence="1">Whole body</tissue>
    </source>
</reference>
<comment type="caution">
    <text evidence="1">The sequence shown here is derived from an EMBL/GenBank/DDBJ whole genome shotgun (WGS) entry which is preliminary data.</text>
</comment>
<evidence type="ECO:0000313" key="1">
    <source>
        <dbReference type="EMBL" id="KAK1133576.1"/>
    </source>
</evidence>
<keyword evidence="2" id="KW-1185">Reference proteome</keyword>
<protein>
    <submittedName>
        <fullName evidence="1">Uncharacterized protein</fullName>
    </submittedName>
</protein>
<organism evidence="1 2">
    <name type="scientific">Melipona bicolor</name>
    <dbReference type="NCBI Taxonomy" id="60889"/>
    <lineage>
        <taxon>Eukaryota</taxon>
        <taxon>Metazoa</taxon>
        <taxon>Ecdysozoa</taxon>
        <taxon>Arthropoda</taxon>
        <taxon>Hexapoda</taxon>
        <taxon>Insecta</taxon>
        <taxon>Pterygota</taxon>
        <taxon>Neoptera</taxon>
        <taxon>Endopterygota</taxon>
        <taxon>Hymenoptera</taxon>
        <taxon>Apocrita</taxon>
        <taxon>Aculeata</taxon>
        <taxon>Apoidea</taxon>
        <taxon>Anthophila</taxon>
        <taxon>Apidae</taxon>
        <taxon>Melipona</taxon>
    </lineage>
</organism>
<gene>
    <name evidence="1" type="ORF">K0M31_011376</name>
</gene>
<evidence type="ECO:0000313" key="2">
    <source>
        <dbReference type="Proteomes" id="UP001177670"/>
    </source>
</evidence>
<name>A0AA40G9M4_9HYME</name>